<keyword evidence="2" id="KW-1185">Reference proteome</keyword>
<evidence type="ECO:0000313" key="1">
    <source>
        <dbReference type="EMBL" id="KAK7331370.1"/>
    </source>
</evidence>
<comment type="caution">
    <text evidence="1">The sequence shown here is derived from an EMBL/GenBank/DDBJ whole genome shotgun (WGS) entry which is preliminary data.</text>
</comment>
<dbReference type="EMBL" id="JAYMYQ010000005">
    <property type="protein sequence ID" value="KAK7331370.1"/>
    <property type="molecule type" value="Genomic_DNA"/>
</dbReference>
<accession>A0AAN9QB23</accession>
<gene>
    <name evidence="1" type="ORF">VNO77_25593</name>
</gene>
<reference evidence="1 2" key="1">
    <citation type="submission" date="2024-01" db="EMBL/GenBank/DDBJ databases">
        <title>The genomes of 5 underutilized Papilionoideae crops provide insights into root nodulation and disease resistanc.</title>
        <authorList>
            <person name="Jiang F."/>
        </authorList>
    </citation>
    <scope>NUCLEOTIDE SEQUENCE [LARGE SCALE GENOMIC DNA]</scope>
    <source>
        <strain evidence="1">LVBAO_FW01</strain>
        <tissue evidence="1">Leaves</tissue>
    </source>
</reference>
<dbReference type="Proteomes" id="UP001367508">
    <property type="component" value="Unassembled WGS sequence"/>
</dbReference>
<protein>
    <submittedName>
        <fullName evidence="1">Uncharacterized protein</fullName>
    </submittedName>
</protein>
<sequence length="72" mass="8016">MKHNEHETKPSNVKQVEAVAASESGDTHYLLVGALTRPELIQLVQRRFDLLQGYQAKFPSLPHPTHSGQAVL</sequence>
<organism evidence="1 2">
    <name type="scientific">Canavalia gladiata</name>
    <name type="common">Sword bean</name>
    <name type="synonym">Dolichos gladiatus</name>
    <dbReference type="NCBI Taxonomy" id="3824"/>
    <lineage>
        <taxon>Eukaryota</taxon>
        <taxon>Viridiplantae</taxon>
        <taxon>Streptophyta</taxon>
        <taxon>Embryophyta</taxon>
        <taxon>Tracheophyta</taxon>
        <taxon>Spermatophyta</taxon>
        <taxon>Magnoliopsida</taxon>
        <taxon>eudicotyledons</taxon>
        <taxon>Gunneridae</taxon>
        <taxon>Pentapetalae</taxon>
        <taxon>rosids</taxon>
        <taxon>fabids</taxon>
        <taxon>Fabales</taxon>
        <taxon>Fabaceae</taxon>
        <taxon>Papilionoideae</taxon>
        <taxon>50 kb inversion clade</taxon>
        <taxon>NPAAA clade</taxon>
        <taxon>indigoferoid/millettioid clade</taxon>
        <taxon>Phaseoleae</taxon>
        <taxon>Canavalia</taxon>
    </lineage>
</organism>
<evidence type="ECO:0000313" key="2">
    <source>
        <dbReference type="Proteomes" id="UP001367508"/>
    </source>
</evidence>
<proteinExistence type="predicted"/>
<dbReference type="AlphaFoldDB" id="A0AAN9QB23"/>
<name>A0AAN9QB23_CANGL</name>